<dbReference type="InterPro" id="IPR001461">
    <property type="entry name" value="Aspartic_peptidase_A1"/>
</dbReference>
<dbReference type="PRINTS" id="PR00792">
    <property type="entry name" value="PEPSIN"/>
</dbReference>
<dbReference type="Pfam" id="PF00026">
    <property type="entry name" value="Asp"/>
    <property type="match status" value="1"/>
</dbReference>
<dbReference type="Gene3D" id="2.40.70.10">
    <property type="entry name" value="Acid Proteases"/>
    <property type="match status" value="2"/>
</dbReference>
<evidence type="ECO:0000313" key="7">
    <source>
        <dbReference type="Ensembl" id="ENSDCDP00010037252.1"/>
    </source>
</evidence>
<dbReference type="Ensembl" id="ENSDCDT00010046796.1">
    <property type="protein sequence ID" value="ENSDCDP00010037252.1"/>
    <property type="gene ID" value="ENSDCDG00010024193.1"/>
</dbReference>
<feature type="domain" description="Peptidase A1" evidence="6">
    <location>
        <begin position="69"/>
        <end position="376"/>
    </location>
</feature>
<evidence type="ECO:0000256" key="5">
    <source>
        <dbReference type="SAM" id="SignalP"/>
    </source>
</evidence>
<protein>
    <recommendedName>
        <fullName evidence="6">Peptidase A1 domain-containing protein</fullName>
    </recommendedName>
</protein>
<comment type="similarity">
    <text evidence="1">Belongs to the peptidase A1 family.</text>
</comment>
<dbReference type="PANTHER" id="PTHR47966:SF66">
    <property type="entry name" value="PEPSINOGEN C"/>
    <property type="match status" value="1"/>
</dbReference>
<dbReference type="PANTHER" id="PTHR47966">
    <property type="entry name" value="BETA-SITE APP-CLEAVING ENZYME, ISOFORM A-RELATED"/>
    <property type="match status" value="1"/>
</dbReference>
<dbReference type="GO" id="GO:0006508">
    <property type="term" value="P:proteolysis"/>
    <property type="evidence" value="ECO:0007669"/>
    <property type="project" value="InterPro"/>
</dbReference>
<dbReference type="SUPFAM" id="SSF50630">
    <property type="entry name" value="Acid proteases"/>
    <property type="match status" value="1"/>
</dbReference>
<keyword evidence="8" id="KW-1185">Reference proteome</keyword>
<evidence type="ECO:0000256" key="4">
    <source>
        <dbReference type="PIRSR" id="PIRSR601461-2"/>
    </source>
</evidence>
<feature type="chain" id="PRO_5044206635" description="Peptidase A1 domain-containing protein" evidence="5">
    <location>
        <begin position="17"/>
        <end position="379"/>
    </location>
</feature>
<evidence type="ECO:0000256" key="3">
    <source>
        <dbReference type="PIRSR" id="PIRSR601461-1"/>
    </source>
</evidence>
<accession>A0AAY4CVH2</accession>
<evidence type="ECO:0000256" key="1">
    <source>
        <dbReference type="ARBA" id="ARBA00007447"/>
    </source>
</evidence>
<dbReference type="GeneTree" id="ENSGT00940000160626"/>
<sequence length="379" mass="41039">MKSLVLVLAVAIMAEAIKVPIMRGKSVREKMREQGIELPYVDPGLKFQPPEIIAASGAAAMNIYYDTYYYGSISIGTPPQTFPVLYDTGSANLWVDSVYCNSQSCNVHSKFNPQQSSTFQNSGSTTQIVYGAGGVDLMLGYDTVNVGGISVQNQVVGLSTSAQLSPTPFAGVVGLAYPSDAAGGQPTLMDTMMQQGLLQYDIVAFYLAPPGQSGSEMCFGEVDNSRYQGQITWTPVTTGYWWQINIQGFAVNNQESGWCSQGCPSMVDTGTLQVTMPQQYFSYLMQNIGAQQNSGSYYVDCSQVNNLPTLTFTIGGTAFPLSPSAYIQNNNGYCMVGITPTYLNDQNGNPLWILGDVFLTQYYSVFDRANNRVGFAPAA</sequence>
<dbReference type="GO" id="GO:0004190">
    <property type="term" value="F:aspartic-type endopeptidase activity"/>
    <property type="evidence" value="ECO:0007669"/>
    <property type="project" value="InterPro"/>
</dbReference>
<dbReference type="FunFam" id="2.40.70.10:FF:000004">
    <property type="entry name" value="Pepsin A"/>
    <property type="match status" value="1"/>
</dbReference>
<feature type="active site" evidence="3">
    <location>
        <position position="87"/>
    </location>
</feature>
<keyword evidence="5" id="KW-0732">Signal</keyword>
<dbReference type="FunFam" id="2.40.70.10:FF:000006">
    <property type="entry name" value="Cathepsin E"/>
    <property type="match status" value="1"/>
</dbReference>
<reference evidence="7" key="2">
    <citation type="submission" date="2025-09" db="UniProtKB">
        <authorList>
            <consortium name="Ensembl"/>
        </authorList>
    </citation>
    <scope>IDENTIFICATION</scope>
</reference>
<reference evidence="7" key="1">
    <citation type="submission" date="2025-08" db="UniProtKB">
        <authorList>
            <consortium name="Ensembl"/>
        </authorList>
    </citation>
    <scope>IDENTIFICATION</scope>
</reference>
<evidence type="ECO:0000259" key="6">
    <source>
        <dbReference type="PROSITE" id="PS51767"/>
    </source>
</evidence>
<feature type="disulfide bond" evidence="4">
    <location>
        <begin position="100"/>
        <end position="105"/>
    </location>
</feature>
<feature type="signal peptide" evidence="5">
    <location>
        <begin position="1"/>
        <end position="16"/>
    </location>
</feature>
<organism evidence="7 8">
    <name type="scientific">Denticeps clupeoides</name>
    <name type="common">denticle herring</name>
    <dbReference type="NCBI Taxonomy" id="299321"/>
    <lineage>
        <taxon>Eukaryota</taxon>
        <taxon>Metazoa</taxon>
        <taxon>Chordata</taxon>
        <taxon>Craniata</taxon>
        <taxon>Vertebrata</taxon>
        <taxon>Euteleostomi</taxon>
        <taxon>Actinopterygii</taxon>
        <taxon>Neopterygii</taxon>
        <taxon>Teleostei</taxon>
        <taxon>Clupei</taxon>
        <taxon>Clupeiformes</taxon>
        <taxon>Denticipitoidei</taxon>
        <taxon>Denticipitidae</taxon>
        <taxon>Denticeps</taxon>
    </lineage>
</organism>
<dbReference type="Proteomes" id="UP000694580">
    <property type="component" value="Unplaced"/>
</dbReference>
<name>A0AAY4CVH2_9TELE</name>
<evidence type="ECO:0000256" key="2">
    <source>
        <dbReference type="ARBA" id="ARBA00023157"/>
    </source>
</evidence>
<dbReference type="InterPro" id="IPR033121">
    <property type="entry name" value="PEPTIDASE_A1"/>
</dbReference>
<dbReference type="PROSITE" id="PS51767">
    <property type="entry name" value="PEPTIDASE_A1"/>
    <property type="match status" value="1"/>
</dbReference>
<gene>
    <name evidence="7" type="primary">PGC</name>
</gene>
<evidence type="ECO:0000313" key="8">
    <source>
        <dbReference type="Proteomes" id="UP000694580"/>
    </source>
</evidence>
<feature type="active site" evidence="3">
    <location>
        <position position="268"/>
    </location>
</feature>
<dbReference type="InterPro" id="IPR021109">
    <property type="entry name" value="Peptidase_aspartic_dom_sf"/>
</dbReference>
<keyword evidence="2 4" id="KW-1015">Disulfide bond</keyword>
<proteinExistence type="inferred from homology"/>
<dbReference type="AlphaFoldDB" id="A0AAY4CVH2"/>